<protein>
    <submittedName>
        <fullName evidence="2">Aldose sugar dehydrogenase YliI</fullName>
    </submittedName>
</protein>
<comment type="caution">
    <text evidence="2">The sequence shown here is derived from an EMBL/GenBank/DDBJ whole genome shotgun (WGS) entry which is preliminary data.</text>
</comment>
<evidence type="ECO:0000313" key="2">
    <source>
        <dbReference type="EMBL" id="ETW94237.1"/>
    </source>
</evidence>
<dbReference type="Pfam" id="PF07995">
    <property type="entry name" value="GSDH"/>
    <property type="match status" value="1"/>
</dbReference>
<reference evidence="2 3" key="1">
    <citation type="journal article" date="2014" name="Nature">
        <title>An environmental bacterial taxon with a large and distinct metabolic repertoire.</title>
        <authorList>
            <person name="Wilson M.C."/>
            <person name="Mori T."/>
            <person name="Ruckert C."/>
            <person name="Uria A.R."/>
            <person name="Helf M.J."/>
            <person name="Takada K."/>
            <person name="Gernert C."/>
            <person name="Steffens U.A."/>
            <person name="Heycke N."/>
            <person name="Schmitt S."/>
            <person name="Rinke C."/>
            <person name="Helfrich E.J."/>
            <person name="Brachmann A.O."/>
            <person name="Gurgui C."/>
            <person name="Wakimoto T."/>
            <person name="Kracht M."/>
            <person name="Crusemann M."/>
            <person name="Hentschel U."/>
            <person name="Abe I."/>
            <person name="Matsunaga S."/>
            <person name="Kalinowski J."/>
            <person name="Takeyama H."/>
            <person name="Piel J."/>
        </authorList>
    </citation>
    <scope>NUCLEOTIDE SEQUENCE [LARGE SCALE GENOMIC DNA]</scope>
    <source>
        <strain evidence="3">TSY1</strain>
    </source>
</reference>
<proteinExistence type="predicted"/>
<dbReference type="InterPro" id="IPR012938">
    <property type="entry name" value="Glc/Sorbosone_DH"/>
</dbReference>
<dbReference type="Proteomes" id="UP000019141">
    <property type="component" value="Unassembled WGS sequence"/>
</dbReference>
<dbReference type="PANTHER" id="PTHR19328:SF75">
    <property type="entry name" value="ALDOSE SUGAR DEHYDROGENASE YLII"/>
    <property type="match status" value="1"/>
</dbReference>
<dbReference type="EMBL" id="AZHW01001099">
    <property type="protein sequence ID" value="ETW94237.1"/>
    <property type="molecule type" value="Genomic_DNA"/>
</dbReference>
<organism evidence="2 3">
    <name type="scientific">Entotheonella factor</name>
    <dbReference type="NCBI Taxonomy" id="1429438"/>
    <lineage>
        <taxon>Bacteria</taxon>
        <taxon>Pseudomonadati</taxon>
        <taxon>Nitrospinota/Tectimicrobiota group</taxon>
        <taxon>Candidatus Tectimicrobiota</taxon>
        <taxon>Candidatus Entotheonellia</taxon>
        <taxon>Candidatus Entotheonellales</taxon>
        <taxon>Candidatus Entotheonellaceae</taxon>
        <taxon>Candidatus Entotheonella</taxon>
    </lineage>
</organism>
<keyword evidence="3" id="KW-1185">Reference proteome</keyword>
<dbReference type="HOGENOM" id="CLU_012253_1_1_7"/>
<gene>
    <name evidence="2" type="ORF">ETSY1_35780</name>
</gene>
<dbReference type="InterPro" id="IPR011042">
    <property type="entry name" value="6-blade_b-propeller_TolB-like"/>
</dbReference>
<dbReference type="InterPro" id="IPR011041">
    <property type="entry name" value="Quinoprot_gluc/sorb_DH_b-prop"/>
</dbReference>
<dbReference type="AlphaFoldDB" id="W4L880"/>
<name>W4L880_ENTF1</name>
<accession>W4L880</accession>
<evidence type="ECO:0000313" key="3">
    <source>
        <dbReference type="Proteomes" id="UP000019141"/>
    </source>
</evidence>
<dbReference type="Gene3D" id="2.120.10.30">
    <property type="entry name" value="TolB, C-terminal domain"/>
    <property type="match status" value="1"/>
</dbReference>
<feature type="domain" description="Glucose/Sorbosone dehydrogenase" evidence="1">
    <location>
        <begin position="45"/>
        <end position="372"/>
    </location>
</feature>
<dbReference type="PATRIC" id="fig|1429438.4.peg.6728"/>
<dbReference type="SUPFAM" id="SSF50952">
    <property type="entry name" value="Soluble quinoprotein glucose dehydrogenase"/>
    <property type="match status" value="1"/>
</dbReference>
<dbReference type="PANTHER" id="PTHR19328">
    <property type="entry name" value="HEDGEHOG-INTERACTING PROTEIN"/>
    <property type="match status" value="1"/>
</dbReference>
<evidence type="ECO:0000259" key="1">
    <source>
        <dbReference type="Pfam" id="PF07995"/>
    </source>
</evidence>
<sequence length="377" mass="40915">MLLRYGLNLIIGMLSLLICQISILHADVIQSQKHHFNVEVVTGSLQHPWGLAFLPGGGILVTERTGRLRRIEDGSLLPTPIAGLPKIREKGQGGLLGIALHPGFAQNRWLYLAYAAGNWGNYSTEVLRGRLDGSQLSDVQTIFKAVPKSGGGRHFGSRLVFGRDQTLYISLGDRGERAAAQDVGDHRGTLIRVNDDGSVPPDNPFVGDAKARPEIYTYGNRNMQGMAMHPVSGAIWTHEHGPQGGDEVNIMRAGVNYGWPAITYGVNYGSGTPIGEGTHKAGMAQPIHKWVPSIAPSGMAFYTGDAFPSWKGNLFVGSLKFGLLVRLEVQGEQVVSEERMLDGRYGRIRDVVQGPDGSLYLLTDDREGQLLKLTPAS</sequence>